<dbReference type="GO" id="GO:0061603">
    <property type="term" value="F:molybdenum cofactor guanylyltransferase activity"/>
    <property type="evidence" value="ECO:0007669"/>
    <property type="project" value="UniProtKB-EC"/>
</dbReference>
<evidence type="ECO:0000256" key="3">
    <source>
        <dbReference type="ARBA" id="ARBA00022723"/>
    </source>
</evidence>
<dbReference type="SUPFAM" id="SSF53448">
    <property type="entry name" value="Nucleotide-diphospho-sugar transferases"/>
    <property type="match status" value="1"/>
</dbReference>
<dbReference type="CDD" id="cd02503">
    <property type="entry name" value="MobA"/>
    <property type="match status" value="1"/>
</dbReference>
<feature type="binding site" evidence="8">
    <location>
        <position position="66"/>
    </location>
    <ligand>
        <name>GTP</name>
        <dbReference type="ChEBI" id="CHEBI:37565"/>
    </ligand>
</feature>
<keyword evidence="11" id="KW-1185">Reference proteome</keyword>
<sequence length="196" mass="21091">MTPVVILAGGQGSRLGYRDKALIPAGRGALLDLLLDRLRPQVGPVALSTRRDCETAYGRNLTQLQDRHTGAGPLCGVLAALEWAQDLGETAVLTVPVDTALVPNDLFRRLKAPPCCAMSRGRPHPLVALWPVSSLPLLDDYLSAGVASGDHRHLAVWSFARHIDMTPIAFDDEGPDPFFNVNTPDDLLALTTLIEA</sequence>
<evidence type="ECO:0000313" key="10">
    <source>
        <dbReference type="EMBL" id="GEL52086.1"/>
    </source>
</evidence>
<comment type="catalytic activity">
    <reaction evidence="8">
        <text>Mo-molybdopterin + GTP + H(+) = Mo-molybdopterin guanine dinucleotide + diphosphate</text>
        <dbReference type="Rhea" id="RHEA:34243"/>
        <dbReference type="ChEBI" id="CHEBI:15378"/>
        <dbReference type="ChEBI" id="CHEBI:33019"/>
        <dbReference type="ChEBI" id="CHEBI:37565"/>
        <dbReference type="ChEBI" id="CHEBI:71302"/>
        <dbReference type="ChEBI" id="CHEBI:71310"/>
        <dbReference type="EC" id="2.7.7.77"/>
    </reaction>
</comment>
<evidence type="ECO:0000256" key="8">
    <source>
        <dbReference type="HAMAP-Rule" id="MF_00316"/>
    </source>
</evidence>
<dbReference type="RefSeq" id="WP_083510845.1">
    <property type="nucleotide sequence ID" value="NZ_AP014690.1"/>
</dbReference>
<dbReference type="GO" id="GO:0046872">
    <property type="term" value="F:metal ion binding"/>
    <property type="evidence" value="ECO:0007669"/>
    <property type="project" value="UniProtKB-KW"/>
</dbReference>
<protein>
    <recommendedName>
        <fullName evidence="8">Molybdenum cofactor guanylyltransferase</fullName>
        <shortName evidence="8">MoCo guanylyltransferase</shortName>
        <ecNumber evidence="8">2.7.7.77</ecNumber>
    </recommendedName>
    <alternativeName>
        <fullName evidence="8">GTP:molybdopterin guanylyltransferase</fullName>
    </alternativeName>
    <alternativeName>
        <fullName evidence="8">Mo-MPT guanylyltransferase</fullName>
    </alternativeName>
    <alternativeName>
        <fullName evidence="8">Molybdopterin guanylyltransferase</fullName>
    </alternativeName>
    <alternativeName>
        <fullName evidence="8">Molybdopterin-guanine dinucleotide synthase</fullName>
        <shortName evidence="8">MGD synthase</shortName>
    </alternativeName>
</protein>
<dbReference type="AlphaFoldDB" id="A0AAN4QZV8"/>
<accession>A0AAN4QZV8</accession>
<reference evidence="10 11" key="1">
    <citation type="submission" date="2019-07" db="EMBL/GenBank/DDBJ databases">
        <title>Whole genome shotgun sequence of Asaia bogorensis NBRC 16594.</title>
        <authorList>
            <person name="Hosoyama A."/>
            <person name="Uohara A."/>
            <person name="Ohji S."/>
            <person name="Ichikawa N."/>
        </authorList>
    </citation>
    <scope>NUCLEOTIDE SEQUENCE [LARGE SCALE GENOMIC DNA]</scope>
    <source>
        <strain evidence="10 11">NBRC 16594</strain>
    </source>
</reference>
<name>A0AAN4QZV8_9PROT</name>
<comment type="subcellular location">
    <subcellularLocation>
        <location evidence="8">Cytoplasm</location>
    </subcellularLocation>
</comment>
<feature type="binding site" evidence="8">
    <location>
        <position position="98"/>
    </location>
    <ligand>
        <name>Mg(2+)</name>
        <dbReference type="ChEBI" id="CHEBI:18420"/>
    </ligand>
</feature>
<keyword evidence="6 8" id="KW-0342">GTP-binding</keyword>
<dbReference type="PANTHER" id="PTHR19136:SF81">
    <property type="entry name" value="MOLYBDENUM COFACTOR GUANYLYLTRANSFERASE"/>
    <property type="match status" value="1"/>
</dbReference>
<comment type="cofactor">
    <cofactor evidence="8">
        <name>Mg(2+)</name>
        <dbReference type="ChEBI" id="CHEBI:18420"/>
    </cofactor>
</comment>
<comment type="subunit">
    <text evidence="8">Monomer.</text>
</comment>
<keyword evidence="1 8" id="KW-0963">Cytoplasm</keyword>
<dbReference type="Pfam" id="PF12804">
    <property type="entry name" value="NTP_transf_3"/>
    <property type="match status" value="1"/>
</dbReference>
<dbReference type="GeneID" id="78227254"/>
<evidence type="ECO:0000256" key="5">
    <source>
        <dbReference type="ARBA" id="ARBA00022842"/>
    </source>
</evidence>
<dbReference type="GO" id="GO:0005737">
    <property type="term" value="C:cytoplasm"/>
    <property type="evidence" value="ECO:0007669"/>
    <property type="project" value="UniProtKB-SubCell"/>
</dbReference>
<comment type="caution">
    <text evidence="8">Lacks conserved residue(s) required for the propagation of feature annotation.</text>
</comment>
<comment type="similarity">
    <text evidence="8">Belongs to the MobA family.</text>
</comment>
<dbReference type="InterPro" id="IPR029044">
    <property type="entry name" value="Nucleotide-diphossugar_trans"/>
</dbReference>
<evidence type="ECO:0000256" key="6">
    <source>
        <dbReference type="ARBA" id="ARBA00023134"/>
    </source>
</evidence>
<keyword evidence="10" id="KW-0548">Nucleotidyltransferase</keyword>
<keyword evidence="3 8" id="KW-0479">Metal-binding</keyword>
<comment type="domain">
    <text evidence="8">The N-terminal domain determines nucleotide recognition and specific binding, while the C-terminal domain determines the specific binding to the target protein.</text>
</comment>
<dbReference type="EMBL" id="BJVS01000001">
    <property type="protein sequence ID" value="GEL52086.1"/>
    <property type="molecule type" value="Genomic_DNA"/>
</dbReference>
<evidence type="ECO:0000256" key="7">
    <source>
        <dbReference type="ARBA" id="ARBA00023150"/>
    </source>
</evidence>
<keyword evidence="4 8" id="KW-0547">Nucleotide-binding</keyword>
<evidence type="ECO:0000256" key="4">
    <source>
        <dbReference type="ARBA" id="ARBA00022741"/>
    </source>
</evidence>
<dbReference type="InterPro" id="IPR013482">
    <property type="entry name" value="Molybde_CF_guanTrfase"/>
</dbReference>
<comment type="caution">
    <text evidence="10">The sequence shown here is derived from an EMBL/GenBank/DDBJ whole genome shotgun (WGS) entry which is preliminary data.</text>
</comment>
<comment type="function">
    <text evidence="8">Transfers a GMP moiety from GTP to Mo-molybdopterin (Mo-MPT) cofactor (Moco or molybdenum cofactor) to form Mo-molybdopterin guanine dinucleotide (Mo-MGD) cofactor.</text>
</comment>
<dbReference type="Proteomes" id="UP000321287">
    <property type="component" value="Unassembled WGS sequence"/>
</dbReference>
<dbReference type="GO" id="GO:1902758">
    <property type="term" value="P:bis(molybdopterin guanine dinucleotide)molybdenum biosynthetic process"/>
    <property type="evidence" value="ECO:0007669"/>
    <property type="project" value="TreeGrafter"/>
</dbReference>
<evidence type="ECO:0000256" key="2">
    <source>
        <dbReference type="ARBA" id="ARBA00022679"/>
    </source>
</evidence>
<feature type="binding site" evidence="8">
    <location>
        <position position="98"/>
    </location>
    <ligand>
        <name>GTP</name>
        <dbReference type="ChEBI" id="CHEBI:37565"/>
    </ligand>
</feature>
<evidence type="ECO:0000256" key="1">
    <source>
        <dbReference type="ARBA" id="ARBA00022490"/>
    </source>
</evidence>
<dbReference type="EC" id="2.7.7.77" evidence="8"/>
<feature type="binding site" evidence="8">
    <location>
        <begin position="7"/>
        <end position="9"/>
    </location>
    <ligand>
        <name>GTP</name>
        <dbReference type="ChEBI" id="CHEBI:37565"/>
    </ligand>
</feature>
<dbReference type="Gene3D" id="3.90.550.10">
    <property type="entry name" value="Spore Coat Polysaccharide Biosynthesis Protein SpsA, Chain A"/>
    <property type="match status" value="1"/>
</dbReference>
<feature type="domain" description="MobA-like NTP transferase" evidence="9">
    <location>
        <begin position="4"/>
        <end position="143"/>
    </location>
</feature>
<dbReference type="PANTHER" id="PTHR19136">
    <property type="entry name" value="MOLYBDENUM COFACTOR GUANYLYLTRANSFERASE"/>
    <property type="match status" value="1"/>
</dbReference>
<dbReference type="HAMAP" id="MF_00316">
    <property type="entry name" value="MobA"/>
    <property type="match status" value="1"/>
</dbReference>
<keyword evidence="7 8" id="KW-0501">Molybdenum cofactor biosynthesis</keyword>
<proteinExistence type="inferred from homology"/>
<evidence type="ECO:0000259" key="9">
    <source>
        <dbReference type="Pfam" id="PF12804"/>
    </source>
</evidence>
<evidence type="ECO:0000313" key="11">
    <source>
        <dbReference type="Proteomes" id="UP000321287"/>
    </source>
</evidence>
<dbReference type="GO" id="GO:0005525">
    <property type="term" value="F:GTP binding"/>
    <property type="evidence" value="ECO:0007669"/>
    <property type="project" value="UniProtKB-UniRule"/>
</dbReference>
<feature type="binding site" evidence="8">
    <location>
        <position position="20"/>
    </location>
    <ligand>
        <name>GTP</name>
        <dbReference type="ChEBI" id="CHEBI:37565"/>
    </ligand>
</feature>
<keyword evidence="5 8" id="KW-0460">Magnesium</keyword>
<dbReference type="InterPro" id="IPR025877">
    <property type="entry name" value="MobA-like_NTP_Trfase"/>
</dbReference>
<organism evidence="10 11">
    <name type="scientific">Asaia bogorensis NBRC 16594</name>
    <dbReference type="NCBI Taxonomy" id="1231624"/>
    <lineage>
        <taxon>Bacteria</taxon>
        <taxon>Pseudomonadati</taxon>
        <taxon>Pseudomonadota</taxon>
        <taxon>Alphaproteobacteria</taxon>
        <taxon>Acetobacterales</taxon>
        <taxon>Acetobacteraceae</taxon>
        <taxon>Asaia</taxon>
    </lineage>
</organism>
<gene>
    <name evidence="8 10" type="primary">mobA</name>
    <name evidence="10" type="ORF">ABO01nite_00930</name>
</gene>
<keyword evidence="2 8" id="KW-0808">Transferase</keyword>